<dbReference type="PRINTS" id="PR00480">
    <property type="entry name" value="ASTACIN"/>
</dbReference>
<feature type="binding site" evidence="1">
    <location>
        <position position="281"/>
    </location>
    <ligand>
        <name>Zn(2+)</name>
        <dbReference type="ChEBI" id="CHEBI:29105"/>
        <note>catalytic</note>
    </ligand>
</feature>
<evidence type="ECO:0000256" key="1">
    <source>
        <dbReference type="PROSITE-ProRule" id="PRU01211"/>
    </source>
</evidence>
<dbReference type="AlphaFoldDB" id="A0A3Q2P899"/>
<feature type="region of interest" description="Disordered" evidence="3">
    <location>
        <begin position="37"/>
        <end position="64"/>
    </location>
</feature>
<proteinExistence type="predicted"/>
<reference evidence="5" key="1">
    <citation type="submission" date="2025-08" db="UniProtKB">
        <authorList>
            <consortium name="Ensembl"/>
        </authorList>
    </citation>
    <scope>IDENTIFICATION</scope>
</reference>
<dbReference type="GeneTree" id="ENSGT00940000154856"/>
<dbReference type="EC" id="3.4.24.-" evidence="2"/>
<evidence type="ECO:0000313" key="5">
    <source>
        <dbReference type="Ensembl" id="ENSFHEP00000008664.1"/>
    </source>
</evidence>
<keyword evidence="1 2" id="KW-0378">Hydrolase</keyword>
<dbReference type="GO" id="GO:0008270">
    <property type="term" value="F:zinc ion binding"/>
    <property type="evidence" value="ECO:0007669"/>
    <property type="project" value="UniProtKB-UniRule"/>
</dbReference>
<feature type="active site" evidence="1">
    <location>
        <position position="272"/>
    </location>
</feature>
<dbReference type="InterPro" id="IPR034035">
    <property type="entry name" value="Astacin-like_dom"/>
</dbReference>
<sequence>FLHSLLVCNFGRLDFTCATFCCSFIYTPSAQLERGGLGPPPQCERGGLGPPPQRERGGGLGPPPQCERAAAWDHHHNVSGAAWDHHNVSGAVAWDHHHNVSEVAWDHHHNVSEVAWDHHHNVSEVAWDHHHNVSEVAWDHHHNVSGAAAAWDHHHNVSANISAETLEDVEENLIEEGDIIAREDRNAVNVVWSNAIVPYEINPDVAHRVAEIQEAFRMISAPTCIRFVAHTNELNYIKIRDGNGCASSVGVSGGGQSLYFAQSCSVGNLVHELIHALGLYHEHTRDDRDQYITINWSSVIPDMKGNFKVQPGNKLNQPYDYESIMHYGPAYFSVDGSPTIVTNTPRDIGQRTHLSSLDIKKLKALYRC</sequence>
<dbReference type="Ensembl" id="ENSFHET00000001757.1">
    <property type="protein sequence ID" value="ENSFHEP00000008664.1"/>
    <property type="gene ID" value="ENSFHEG00000009866.1"/>
</dbReference>
<evidence type="ECO:0000256" key="3">
    <source>
        <dbReference type="SAM" id="MobiDB-lite"/>
    </source>
</evidence>
<feature type="domain" description="Peptidase M12A" evidence="4">
    <location>
        <begin position="186"/>
        <end position="368"/>
    </location>
</feature>
<feature type="binding site" evidence="1">
    <location>
        <position position="275"/>
    </location>
    <ligand>
        <name>Zn(2+)</name>
        <dbReference type="ChEBI" id="CHEBI:29105"/>
        <note>catalytic</note>
    </ligand>
</feature>
<dbReference type="SMART" id="SM00235">
    <property type="entry name" value="ZnMc"/>
    <property type="match status" value="1"/>
</dbReference>
<organism evidence="5 6">
    <name type="scientific">Fundulus heteroclitus</name>
    <name type="common">Killifish</name>
    <name type="synonym">Mummichog</name>
    <dbReference type="NCBI Taxonomy" id="8078"/>
    <lineage>
        <taxon>Eukaryota</taxon>
        <taxon>Metazoa</taxon>
        <taxon>Chordata</taxon>
        <taxon>Craniata</taxon>
        <taxon>Vertebrata</taxon>
        <taxon>Euteleostomi</taxon>
        <taxon>Actinopterygii</taxon>
        <taxon>Neopterygii</taxon>
        <taxon>Teleostei</taxon>
        <taxon>Neoteleostei</taxon>
        <taxon>Acanthomorphata</taxon>
        <taxon>Ovalentaria</taxon>
        <taxon>Atherinomorphae</taxon>
        <taxon>Cyprinodontiformes</taxon>
        <taxon>Fundulidae</taxon>
        <taxon>Fundulus</taxon>
    </lineage>
</organism>
<dbReference type="Proteomes" id="UP000265000">
    <property type="component" value="Unplaced"/>
</dbReference>
<dbReference type="Pfam" id="PF01400">
    <property type="entry name" value="Astacin"/>
    <property type="match status" value="1"/>
</dbReference>
<dbReference type="Gene3D" id="3.40.390.10">
    <property type="entry name" value="Collagenase (Catalytic Domain)"/>
    <property type="match status" value="1"/>
</dbReference>
<name>A0A3Q2P899_FUNHE</name>
<dbReference type="PROSITE" id="PS51864">
    <property type="entry name" value="ASTACIN"/>
    <property type="match status" value="1"/>
</dbReference>
<protein>
    <recommendedName>
        <fullName evidence="2">Metalloendopeptidase</fullName>
        <ecNumber evidence="2">3.4.24.-</ecNumber>
    </recommendedName>
</protein>
<keyword evidence="1 2" id="KW-0482">Metalloprotease</keyword>
<evidence type="ECO:0000256" key="2">
    <source>
        <dbReference type="RuleBase" id="RU361183"/>
    </source>
</evidence>
<dbReference type="GO" id="GO:0006508">
    <property type="term" value="P:proteolysis"/>
    <property type="evidence" value="ECO:0007669"/>
    <property type="project" value="UniProtKB-KW"/>
</dbReference>
<evidence type="ECO:0000313" key="6">
    <source>
        <dbReference type="Proteomes" id="UP000265000"/>
    </source>
</evidence>
<comment type="cofactor">
    <cofactor evidence="1 2">
        <name>Zn(2+)</name>
        <dbReference type="ChEBI" id="CHEBI:29105"/>
    </cofactor>
    <text evidence="1 2">Binds 1 zinc ion per subunit.</text>
</comment>
<keyword evidence="1 2" id="KW-0862">Zinc</keyword>
<accession>A0A3Q2P899</accession>
<keyword evidence="1 2" id="KW-0645">Protease</keyword>
<dbReference type="InterPro" id="IPR001506">
    <property type="entry name" value="Peptidase_M12A"/>
</dbReference>
<dbReference type="GO" id="GO:0004222">
    <property type="term" value="F:metalloendopeptidase activity"/>
    <property type="evidence" value="ECO:0007669"/>
    <property type="project" value="UniProtKB-UniRule"/>
</dbReference>
<keyword evidence="1 2" id="KW-0479">Metal-binding</keyword>
<dbReference type="InterPro" id="IPR024079">
    <property type="entry name" value="MetalloPept_cat_dom_sf"/>
</dbReference>
<evidence type="ECO:0000259" key="4">
    <source>
        <dbReference type="PROSITE" id="PS51864"/>
    </source>
</evidence>
<keyword evidence="6" id="KW-1185">Reference proteome</keyword>
<dbReference type="SUPFAM" id="SSF55486">
    <property type="entry name" value="Metalloproteases ('zincins'), catalytic domain"/>
    <property type="match status" value="1"/>
</dbReference>
<dbReference type="PANTHER" id="PTHR10127:SF870">
    <property type="entry name" value="METALLOENDOPEPTIDASE"/>
    <property type="match status" value="1"/>
</dbReference>
<dbReference type="PANTHER" id="PTHR10127">
    <property type="entry name" value="DISCOIDIN, CUB, EGF, LAMININ , AND ZINC METALLOPROTEASE DOMAIN CONTAINING"/>
    <property type="match status" value="1"/>
</dbReference>
<reference evidence="5" key="2">
    <citation type="submission" date="2025-09" db="UniProtKB">
        <authorList>
            <consortium name="Ensembl"/>
        </authorList>
    </citation>
    <scope>IDENTIFICATION</scope>
</reference>
<comment type="caution">
    <text evidence="1">Lacks conserved residue(s) required for the propagation of feature annotation.</text>
</comment>
<feature type="binding site" evidence="1">
    <location>
        <position position="271"/>
    </location>
    <ligand>
        <name>Zn(2+)</name>
        <dbReference type="ChEBI" id="CHEBI:29105"/>
        <note>catalytic</note>
    </ligand>
</feature>
<dbReference type="CDD" id="cd04280">
    <property type="entry name" value="ZnMc_astacin_like"/>
    <property type="match status" value="1"/>
</dbReference>
<dbReference type="STRING" id="8078.ENSFHEP00000008664"/>
<dbReference type="InterPro" id="IPR006026">
    <property type="entry name" value="Peptidase_Metallo"/>
</dbReference>